<evidence type="ECO:0000256" key="1">
    <source>
        <dbReference type="SAM" id="MobiDB-lite"/>
    </source>
</evidence>
<feature type="region of interest" description="Disordered" evidence="1">
    <location>
        <begin position="1"/>
        <end position="67"/>
    </location>
</feature>
<dbReference type="OrthoDB" id="2686841at2759"/>
<feature type="compositionally biased region" description="Gly residues" evidence="1">
    <location>
        <begin position="399"/>
        <end position="411"/>
    </location>
</feature>
<feature type="compositionally biased region" description="Low complexity" evidence="1">
    <location>
        <begin position="339"/>
        <end position="352"/>
    </location>
</feature>
<feature type="compositionally biased region" description="Polar residues" evidence="1">
    <location>
        <begin position="459"/>
        <end position="469"/>
    </location>
</feature>
<feature type="compositionally biased region" description="Low complexity" evidence="1">
    <location>
        <begin position="313"/>
        <end position="323"/>
    </location>
</feature>
<organism evidence="2 3">
    <name type="scientific">Suillus placidus</name>
    <dbReference type="NCBI Taxonomy" id="48579"/>
    <lineage>
        <taxon>Eukaryota</taxon>
        <taxon>Fungi</taxon>
        <taxon>Dikarya</taxon>
        <taxon>Basidiomycota</taxon>
        <taxon>Agaricomycotina</taxon>
        <taxon>Agaricomycetes</taxon>
        <taxon>Agaricomycetidae</taxon>
        <taxon>Boletales</taxon>
        <taxon>Suillineae</taxon>
        <taxon>Suillaceae</taxon>
        <taxon>Suillus</taxon>
    </lineage>
</organism>
<feature type="compositionally biased region" description="Low complexity" evidence="1">
    <location>
        <begin position="246"/>
        <end position="264"/>
    </location>
</feature>
<feature type="compositionally biased region" description="Acidic residues" evidence="1">
    <location>
        <begin position="273"/>
        <end position="283"/>
    </location>
</feature>
<feature type="compositionally biased region" description="Basic and acidic residues" evidence="1">
    <location>
        <begin position="14"/>
        <end position="25"/>
    </location>
</feature>
<sequence>MVATRPSNKSKHPGKVDLPAKRQENTEDSDDEDNKDNKDDEDDVRERRPVRKKPAPRRYQKAKKAAATEAIAQLELEMMEKDAQDSLQANRPPTSNVSKSVLGDPADETIIEDVMLMDNNQNHEHGVQNSEDSPAGSHKPGAKVTKPQKVCCNVEAAKQRAVEQQKGRAENEEDEVVMDSGDDDVRGVGKKRQKGSRTRSEDGERPSSKRLKQDDLLFSSQPPWSGMVNNWHQVVSAQVPNHDRQPSAAPKSAPAASGTGSPASRNTVRPGGFEDELNNDEQPEVPGPDKGEQDPLLTPLMVQVIKNPPSNKAAQATSTATSTRPTPNEPLSCSPSHPPSKALPSRPASKAPPSHPPSNALPSRPTSKAPPSHPPSKVSIPNHTVGEPQFSHALEEQAGTGGREQAGGGSGETDMREGEDMHNGGEQDDGPSLEPESARPYMWKFKVAGHTITRPTPERQGSATNSMQTDRLKTGYSKSNAGDNTHSKHRGYGSNEDRERRNDRATGHQKQQGKYNTTSCKSVTNAPRSRRNSNTEDNDNDDNDNDDDDDNNESSQVPHTRVKFTKNDLPPGSHRNFDALVVPIWIDFISTLDNMWDISDFADEMQTIWDLALPAIKHTVSKSKDPVYKILMQRAYDYRSDFGERAKIGIAKYIEEQGWTSDEIQQVVAYIVPEQIPWVNEKGQKVLVNPPIYPYMWKECRGDEKNPDASTMTYTKPVTDVIDRIIMELSKTNASSIRLRYISSMSTASQLNTVVERTWKMWKMGNFIQPTKASQRQFAEGLWSYRTELIMESIDGATRRKWKKIFKGAAPFIDAHRK</sequence>
<gene>
    <name evidence="2" type="ORF">EV702DRAFT_1195710</name>
</gene>
<feature type="compositionally biased region" description="Basic and acidic residues" evidence="1">
    <location>
        <begin position="495"/>
        <end position="506"/>
    </location>
</feature>
<feature type="compositionally biased region" description="Basic and acidic residues" evidence="1">
    <location>
        <begin position="157"/>
        <end position="170"/>
    </location>
</feature>
<feature type="compositionally biased region" description="Basic residues" evidence="1">
    <location>
        <begin position="188"/>
        <end position="197"/>
    </location>
</feature>
<feature type="compositionally biased region" description="Polar residues" evidence="1">
    <location>
        <begin position="85"/>
        <end position="99"/>
    </location>
</feature>
<name>A0A9P6ZZW6_9AGAM</name>
<reference evidence="2" key="1">
    <citation type="journal article" date="2020" name="New Phytol.">
        <title>Comparative genomics reveals dynamic genome evolution in host specialist ectomycorrhizal fungi.</title>
        <authorList>
            <person name="Lofgren L.A."/>
            <person name="Nguyen N.H."/>
            <person name="Vilgalys R."/>
            <person name="Ruytinx J."/>
            <person name="Liao H.L."/>
            <person name="Branco S."/>
            <person name="Kuo A."/>
            <person name="LaButti K."/>
            <person name="Lipzen A."/>
            <person name="Andreopoulos W."/>
            <person name="Pangilinan J."/>
            <person name="Riley R."/>
            <person name="Hundley H."/>
            <person name="Na H."/>
            <person name="Barry K."/>
            <person name="Grigoriev I.V."/>
            <person name="Stajich J.E."/>
            <person name="Kennedy P.G."/>
        </authorList>
    </citation>
    <scope>NUCLEOTIDE SEQUENCE</scope>
    <source>
        <strain evidence="2">DOB743</strain>
    </source>
</reference>
<comment type="caution">
    <text evidence="2">The sequence shown here is derived from an EMBL/GenBank/DDBJ whole genome shotgun (WGS) entry which is preliminary data.</text>
</comment>
<protein>
    <submittedName>
        <fullName evidence="2">Uncharacterized protein</fullName>
    </submittedName>
</protein>
<accession>A0A9P6ZZW6</accession>
<feature type="compositionally biased region" description="Basic residues" evidence="1">
    <location>
        <begin position="48"/>
        <end position="64"/>
    </location>
</feature>
<proteinExistence type="predicted"/>
<feature type="compositionally biased region" description="Polar residues" evidence="1">
    <location>
        <begin position="324"/>
        <end position="335"/>
    </location>
</feature>
<feature type="compositionally biased region" description="Acidic residues" evidence="1">
    <location>
        <begin position="171"/>
        <end position="182"/>
    </location>
</feature>
<keyword evidence="3" id="KW-1185">Reference proteome</keyword>
<feature type="compositionally biased region" description="Polar residues" evidence="1">
    <location>
        <begin position="218"/>
        <end position="239"/>
    </location>
</feature>
<dbReference type="EMBL" id="JABBWD010000013">
    <property type="protein sequence ID" value="KAG1779210.1"/>
    <property type="molecule type" value="Genomic_DNA"/>
</dbReference>
<dbReference type="AlphaFoldDB" id="A0A9P6ZZW6"/>
<feature type="compositionally biased region" description="Acidic residues" evidence="1">
    <location>
        <begin position="26"/>
        <end position="43"/>
    </location>
</feature>
<dbReference type="Proteomes" id="UP000714275">
    <property type="component" value="Unassembled WGS sequence"/>
</dbReference>
<evidence type="ECO:0000313" key="3">
    <source>
        <dbReference type="Proteomes" id="UP000714275"/>
    </source>
</evidence>
<feature type="compositionally biased region" description="Basic and acidic residues" evidence="1">
    <location>
        <begin position="198"/>
        <end position="215"/>
    </location>
</feature>
<feature type="region of interest" description="Disordered" evidence="1">
    <location>
        <begin position="82"/>
        <end position="570"/>
    </location>
</feature>
<feature type="compositionally biased region" description="Basic and acidic residues" evidence="1">
    <location>
        <begin position="413"/>
        <end position="425"/>
    </location>
</feature>
<feature type="compositionally biased region" description="Acidic residues" evidence="1">
    <location>
        <begin position="536"/>
        <end position="552"/>
    </location>
</feature>
<evidence type="ECO:0000313" key="2">
    <source>
        <dbReference type="EMBL" id="KAG1779210.1"/>
    </source>
</evidence>
<feature type="compositionally biased region" description="Polar residues" evidence="1">
    <location>
        <begin position="508"/>
        <end position="527"/>
    </location>
</feature>